<dbReference type="Proteomes" id="UP000011991">
    <property type="component" value="Unassembled WGS sequence"/>
</dbReference>
<organism evidence="2 3">
    <name type="scientific">Rhodopirellula maiorica SM1</name>
    <dbReference type="NCBI Taxonomy" id="1265738"/>
    <lineage>
        <taxon>Bacteria</taxon>
        <taxon>Pseudomonadati</taxon>
        <taxon>Planctomycetota</taxon>
        <taxon>Planctomycetia</taxon>
        <taxon>Pirellulales</taxon>
        <taxon>Pirellulaceae</taxon>
        <taxon>Novipirellula</taxon>
    </lineage>
</organism>
<dbReference type="EMBL" id="ANOG01000381">
    <property type="protein sequence ID" value="EMI20375.1"/>
    <property type="molecule type" value="Genomic_DNA"/>
</dbReference>
<sequence>MLSIFPSPAKAREAFMLNHCHVCRQAGIVAASAFLTAALLSPLYGQSEEYFDSMQEEMEMGYGGESRQSASPSVFRRMNLA</sequence>
<feature type="region of interest" description="Disordered" evidence="1">
    <location>
        <begin position="61"/>
        <end position="81"/>
    </location>
</feature>
<evidence type="ECO:0000313" key="3">
    <source>
        <dbReference type="Proteomes" id="UP000011991"/>
    </source>
</evidence>
<comment type="caution">
    <text evidence="2">The sequence shown here is derived from an EMBL/GenBank/DDBJ whole genome shotgun (WGS) entry which is preliminary data.</text>
</comment>
<feature type="non-terminal residue" evidence="2">
    <location>
        <position position="81"/>
    </location>
</feature>
<evidence type="ECO:0000256" key="1">
    <source>
        <dbReference type="SAM" id="MobiDB-lite"/>
    </source>
</evidence>
<protein>
    <submittedName>
        <fullName evidence="2">Uncharacterized protein</fullName>
    </submittedName>
</protein>
<keyword evidence="3" id="KW-1185">Reference proteome</keyword>
<accession>M5RM51</accession>
<dbReference type="AlphaFoldDB" id="M5RM51"/>
<name>M5RM51_9BACT</name>
<reference evidence="2 3" key="1">
    <citation type="journal article" date="2013" name="Mar. Genomics">
        <title>Expression of sulfatases in Rhodopirellula baltica and the diversity of sulfatases in the genus Rhodopirellula.</title>
        <authorList>
            <person name="Wegner C.E."/>
            <person name="Richter-Heitmann T."/>
            <person name="Klindworth A."/>
            <person name="Klockow C."/>
            <person name="Richter M."/>
            <person name="Achstetter T."/>
            <person name="Glockner F.O."/>
            <person name="Harder J."/>
        </authorList>
    </citation>
    <scope>NUCLEOTIDE SEQUENCE [LARGE SCALE GENOMIC DNA]</scope>
    <source>
        <strain evidence="2 3">SM1</strain>
    </source>
</reference>
<gene>
    <name evidence="2" type="ORF">RMSM_02697</name>
</gene>
<evidence type="ECO:0000313" key="2">
    <source>
        <dbReference type="EMBL" id="EMI20375.1"/>
    </source>
</evidence>
<proteinExistence type="predicted"/>